<keyword evidence="3" id="KW-0408">Iron</keyword>
<dbReference type="PANTHER" id="PTHR42988:SF2">
    <property type="entry name" value="CYCLIC NUCLEOTIDE PHOSPHODIESTERASE CBUA0032-RELATED"/>
    <property type="match status" value="1"/>
</dbReference>
<organism evidence="6 7">
    <name type="scientific">Sphingomonas mucosissima</name>
    <dbReference type="NCBI Taxonomy" id="370959"/>
    <lineage>
        <taxon>Bacteria</taxon>
        <taxon>Pseudomonadati</taxon>
        <taxon>Pseudomonadota</taxon>
        <taxon>Alphaproteobacteria</taxon>
        <taxon>Sphingomonadales</taxon>
        <taxon>Sphingomonadaceae</taxon>
        <taxon>Sphingomonas</taxon>
    </lineage>
</organism>
<evidence type="ECO:0000259" key="5">
    <source>
        <dbReference type="Pfam" id="PF00149"/>
    </source>
</evidence>
<evidence type="ECO:0000313" key="7">
    <source>
        <dbReference type="Proteomes" id="UP000197783"/>
    </source>
</evidence>
<dbReference type="GO" id="GO:0046872">
    <property type="term" value="F:metal ion binding"/>
    <property type="evidence" value="ECO:0007669"/>
    <property type="project" value="UniProtKB-KW"/>
</dbReference>
<dbReference type="Gene3D" id="3.60.21.10">
    <property type="match status" value="1"/>
</dbReference>
<name>A0A245ZER8_9SPHN</name>
<comment type="caution">
    <text evidence="6">The sequence shown here is derived from an EMBL/GenBank/DDBJ whole genome shotgun (WGS) entry which is preliminary data.</text>
</comment>
<protein>
    <submittedName>
        <fullName evidence="6">3',5'-cyclic adenosine monophosphate phosphodiesterase CpdA</fullName>
        <ecNumber evidence="6">3.1.4.17</ecNumber>
    </submittedName>
</protein>
<dbReference type="SUPFAM" id="SSF56300">
    <property type="entry name" value="Metallo-dependent phosphatases"/>
    <property type="match status" value="1"/>
</dbReference>
<dbReference type="InterPro" id="IPR004843">
    <property type="entry name" value="Calcineurin-like_PHP"/>
</dbReference>
<evidence type="ECO:0000313" key="6">
    <source>
        <dbReference type="EMBL" id="OWK28242.1"/>
    </source>
</evidence>
<accession>A0A245ZER8</accession>
<proteinExistence type="inferred from homology"/>
<dbReference type="AlphaFoldDB" id="A0A245ZER8"/>
<dbReference type="Pfam" id="PF00149">
    <property type="entry name" value="Metallophos"/>
    <property type="match status" value="1"/>
</dbReference>
<keyword evidence="7" id="KW-1185">Reference proteome</keyword>
<dbReference type="InterPro" id="IPR029052">
    <property type="entry name" value="Metallo-depent_PP-like"/>
</dbReference>
<comment type="similarity">
    <text evidence="4">Belongs to the cyclic nucleotide phosphodiesterase class-III family.</text>
</comment>
<dbReference type="EMBL" id="NBBJ01000006">
    <property type="protein sequence ID" value="OWK28242.1"/>
    <property type="molecule type" value="Genomic_DNA"/>
</dbReference>
<dbReference type="Proteomes" id="UP000197783">
    <property type="component" value="Unassembled WGS sequence"/>
</dbReference>
<reference evidence="6 7" key="1">
    <citation type="submission" date="2017-03" db="EMBL/GenBank/DDBJ databases">
        <title>Genome sequence of Sphingomonas mucosissima DSM 17494.</title>
        <authorList>
            <person name="Poehlein A."/>
            <person name="Wuebbeler J.H."/>
            <person name="Steinbuechel A."/>
            <person name="Daniel R."/>
        </authorList>
    </citation>
    <scope>NUCLEOTIDE SEQUENCE [LARGE SCALE GENOMIC DNA]</scope>
    <source>
        <strain evidence="6 7">DSM 17494</strain>
    </source>
</reference>
<keyword evidence="2 6" id="KW-0378">Hydrolase</keyword>
<dbReference type="InterPro" id="IPR050884">
    <property type="entry name" value="CNP_phosphodiesterase-III"/>
</dbReference>
<evidence type="ECO:0000256" key="2">
    <source>
        <dbReference type="ARBA" id="ARBA00022801"/>
    </source>
</evidence>
<evidence type="ECO:0000256" key="3">
    <source>
        <dbReference type="ARBA" id="ARBA00023004"/>
    </source>
</evidence>
<evidence type="ECO:0000256" key="4">
    <source>
        <dbReference type="ARBA" id="ARBA00025742"/>
    </source>
</evidence>
<dbReference type="GO" id="GO:0004114">
    <property type="term" value="F:3',5'-cyclic-nucleotide phosphodiesterase activity"/>
    <property type="evidence" value="ECO:0007669"/>
    <property type="project" value="UniProtKB-EC"/>
</dbReference>
<dbReference type="PANTHER" id="PTHR42988">
    <property type="entry name" value="PHOSPHOHYDROLASE"/>
    <property type="match status" value="1"/>
</dbReference>
<gene>
    <name evidence="6" type="primary">cpdA</name>
    <name evidence="6" type="ORF">SPMU_30980</name>
</gene>
<feature type="domain" description="Calcineurin-like phosphoesterase" evidence="5">
    <location>
        <begin position="3"/>
        <end position="195"/>
    </location>
</feature>
<sequence>MSMKLFHVSDVHFGAEDPKALDWFARCVADEAPDAVIMTGDLTMRAKPREFDAGGKWLLSLGVPVTIEVGNHDLPYYWDPLRRLLSPYKRYGAAERLIERTLDLPGVSIIPLKTTARAQWRWNWSKGHVSSGALRDALDLAEAVPKGNLIFVAGHHPLIEGGTRGTAKTRNGEKALAALADAGVHAILSGHVHDPFDKPVQVGDWTVRMIGAGTLSKRLRMSPPAFNEIRIDGGRFETLARTLSPEPKHQISRTSRAGLS</sequence>
<evidence type="ECO:0000256" key="1">
    <source>
        <dbReference type="ARBA" id="ARBA00022723"/>
    </source>
</evidence>
<keyword evidence="1" id="KW-0479">Metal-binding</keyword>
<dbReference type="EC" id="3.1.4.17" evidence="6"/>